<proteinExistence type="inferred from homology"/>
<gene>
    <name evidence="8" type="primary">rfbD</name>
    <name evidence="8" type="ORF">HHX48_15400</name>
</gene>
<keyword evidence="6 8" id="KW-0560">Oxidoreductase</keyword>
<dbReference type="Gene3D" id="3.90.25.10">
    <property type="entry name" value="UDP-galactose 4-epimerase, domain 1"/>
    <property type="match status" value="1"/>
</dbReference>
<comment type="pathway">
    <text evidence="1 6">Carbohydrate biosynthesis; dTDP-L-rhamnose biosynthesis.</text>
</comment>
<dbReference type="Pfam" id="PF04321">
    <property type="entry name" value="RmlD_sub_bind"/>
    <property type="match status" value="1"/>
</dbReference>
<comment type="caution">
    <text evidence="8">The sequence shown here is derived from an EMBL/GenBank/DDBJ whole genome shotgun (WGS) entry which is preliminary data.</text>
</comment>
<dbReference type="CDD" id="cd05254">
    <property type="entry name" value="dTDP_HR_like_SDR_e"/>
    <property type="match status" value="1"/>
</dbReference>
<comment type="function">
    <text evidence="6">Catalyzes the reduction of dTDP-6-deoxy-L-lyxo-4-hexulose to yield dTDP-L-rhamnose.</text>
</comment>
<feature type="domain" description="RmlD-like substrate binding" evidence="7">
    <location>
        <begin position="1"/>
        <end position="284"/>
    </location>
</feature>
<dbReference type="RefSeq" id="WP_191026311.1">
    <property type="nucleotide sequence ID" value="NZ_JABBXD010000010.1"/>
</dbReference>
<dbReference type="GO" id="GO:0008831">
    <property type="term" value="F:dTDP-4-dehydrorhamnose reductase activity"/>
    <property type="evidence" value="ECO:0007669"/>
    <property type="project" value="UniProtKB-EC"/>
</dbReference>
<accession>A0ABR8LLQ4</accession>
<evidence type="ECO:0000256" key="1">
    <source>
        <dbReference type="ARBA" id="ARBA00004781"/>
    </source>
</evidence>
<dbReference type="Proteomes" id="UP000624419">
    <property type="component" value="Unassembled WGS sequence"/>
</dbReference>
<comment type="similarity">
    <text evidence="2 6">Belongs to the dTDP-4-dehydrorhamnose reductase family.</text>
</comment>
<evidence type="ECO:0000256" key="3">
    <source>
        <dbReference type="ARBA" id="ARBA00012929"/>
    </source>
</evidence>
<evidence type="ECO:0000259" key="7">
    <source>
        <dbReference type="Pfam" id="PF04321"/>
    </source>
</evidence>
<comment type="cofactor">
    <cofactor evidence="6">
        <name>Mg(2+)</name>
        <dbReference type="ChEBI" id="CHEBI:18420"/>
    </cofactor>
    <text evidence="6">Binds 1 Mg(2+) ion per monomer.</text>
</comment>
<protein>
    <recommendedName>
        <fullName evidence="4 6">dTDP-4-dehydrorhamnose reductase</fullName>
        <ecNumber evidence="3 6">1.1.1.133</ecNumber>
    </recommendedName>
</protein>
<dbReference type="InterPro" id="IPR036291">
    <property type="entry name" value="NAD(P)-bd_dom_sf"/>
</dbReference>
<dbReference type="EC" id="1.1.1.133" evidence="3 6"/>
<comment type="catalytic activity">
    <reaction evidence="5 6">
        <text>dTDP-beta-L-rhamnose + NADP(+) = dTDP-4-dehydro-beta-L-rhamnose + NADPH + H(+)</text>
        <dbReference type="Rhea" id="RHEA:21796"/>
        <dbReference type="ChEBI" id="CHEBI:15378"/>
        <dbReference type="ChEBI" id="CHEBI:57510"/>
        <dbReference type="ChEBI" id="CHEBI:57783"/>
        <dbReference type="ChEBI" id="CHEBI:58349"/>
        <dbReference type="ChEBI" id="CHEBI:62830"/>
        <dbReference type="EC" id="1.1.1.133"/>
    </reaction>
</comment>
<evidence type="ECO:0000313" key="8">
    <source>
        <dbReference type="EMBL" id="MBD3587131.1"/>
    </source>
</evidence>
<evidence type="ECO:0000256" key="6">
    <source>
        <dbReference type="RuleBase" id="RU364082"/>
    </source>
</evidence>
<evidence type="ECO:0000256" key="4">
    <source>
        <dbReference type="ARBA" id="ARBA00017099"/>
    </source>
</evidence>
<dbReference type="PANTHER" id="PTHR10491:SF4">
    <property type="entry name" value="METHIONINE ADENOSYLTRANSFERASE 2 SUBUNIT BETA"/>
    <property type="match status" value="1"/>
</dbReference>
<dbReference type="EMBL" id="JABBXD010000010">
    <property type="protein sequence ID" value="MBD3587131.1"/>
    <property type="molecule type" value="Genomic_DNA"/>
</dbReference>
<evidence type="ECO:0000313" key="9">
    <source>
        <dbReference type="Proteomes" id="UP000624419"/>
    </source>
</evidence>
<evidence type="ECO:0000256" key="5">
    <source>
        <dbReference type="ARBA" id="ARBA00048200"/>
    </source>
</evidence>
<keyword evidence="6" id="KW-0521">NADP</keyword>
<dbReference type="NCBIfam" id="TIGR01214">
    <property type="entry name" value="rmlD"/>
    <property type="match status" value="1"/>
</dbReference>
<keyword evidence="9" id="KW-1185">Reference proteome</keyword>
<name>A0ABR8LLQ4_9ALTE</name>
<dbReference type="PANTHER" id="PTHR10491">
    <property type="entry name" value="DTDP-4-DEHYDRORHAMNOSE REDUCTASE"/>
    <property type="match status" value="1"/>
</dbReference>
<sequence length="289" mass="31658">MKIVVIGKSGQLASELKAILGDEAVFLGRNDVDISDRDQLESSLSKHAPDAVINSSAYTAVDKAENELEEAYRVNASGVANLAEVCRKAGYFLVHVSTDYVFNGTKGSPYQSDDTIDPQGEYGKSKAEGEKALLSTLPGGSCLLRTAWVYSEFGNNFVKTMLRLMAEKPALNVIDDQIGSPTWAKGLAEACLFAARHRVVGTYHWTDEGVASWYDFALAIQEVGVNAGLLNRKIPVHPIPSSQYPTPAKRPHYSVLDKVATREAFAEIGLQHWRQQLADMMSSFQSEKQ</sequence>
<evidence type="ECO:0000256" key="2">
    <source>
        <dbReference type="ARBA" id="ARBA00010944"/>
    </source>
</evidence>
<dbReference type="InterPro" id="IPR029903">
    <property type="entry name" value="RmlD-like-bd"/>
</dbReference>
<organism evidence="8 9">
    <name type="scientific">Salinimonas profundi</name>
    <dbReference type="NCBI Taxonomy" id="2729140"/>
    <lineage>
        <taxon>Bacteria</taxon>
        <taxon>Pseudomonadati</taxon>
        <taxon>Pseudomonadota</taxon>
        <taxon>Gammaproteobacteria</taxon>
        <taxon>Alteromonadales</taxon>
        <taxon>Alteromonadaceae</taxon>
        <taxon>Alteromonas/Salinimonas group</taxon>
        <taxon>Salinimonas</taxon>
    </lineage>
</organism>
<dbReference type="SUPFAM" id="SSF51735">
    <property type="entry name" value="NAD(P)-binding Rossmann-fold domains"/>
    <property type="match status" value="1"/>
</dbReference>
<dbReference type="Gene3D" id="3.40.50.720">
    <property type="entry name" value="NAD(P)-binding Rossmann-like Domain"/>
    <property type="match status" value="1"/>
</dbReference>
<reference evidence="8 9" key="1">
    <citation type="submission" date="2020-04" db="EMBL/GenBank/DDBJ databases">
        <title>Salinimonas sp. HHU 13199.</title>
        <authorList>
            <person name="Cui X."/>
            <person name="Zhang D."/>
        </authorList>
    </citation>
    <scope>NUCLEOTIDE SEQUENCE [LARGE SCALE GENOMIC DNA]</scope>
    <source>
        <strain evidence="8 9">HHU 13199</strain>
    </source>
</reference>
<dbReference type="InterPro" id="IPR005913">
    <property type="entry name" value="dTDP_dehydrorham_reduct"/>
</dbReference>